<evidence type="ECO:0000256" key="1">
    <source>
        <dbReference type="SAM" id="SignalP"/>
    </source>
</evidence>
<accession>A0A061B5A2</accession>
<dbReference type="EMBL" id="LK052945">
    <property type="protein sequence ID" value="CDR45112.1"/>
    <property type="molecule type" value="Genomic_DNA"/>
</dbReference>
<evidence type="ECO:0000313" key="2">
    <source>
        <dbReference type="EMBL" id="CDR45112.1"/>
    </source>
</evidence>
<keyword evidence="1" id="KW-0732">Signal</keyword>
<protein>
    <submittedName>
        <fullName evidence="2">RHTO0S10e05160g1_1</fullName>
    </submittedName>
</protein>
<feature type="chain" id="PRO_5030001677" evidence="1">
    <location>
        <begin position="18"/>
        <end position="246"/>
    </location>
</feature>
<dbReference type="OrthoDB" id="2310204at2759"/>
<sequence length="246" mass="27075">MRVLALLPILLLPLAQPVPLEPPAQLVLSPNATPDVDTASPLSQPARPAYYDVRERGGSMLNRNRWKAGEPLNVIVSAQSSPGVLSESGFIAYSRSLGLWNECANLHFGDPQEANLGDGKGWEQELYVMRESVWPFPIVGACLESVTGGNHFRAYRQNGSEADSGAWFLAASKELDLRGKHKIIPDGYNIGRDWIIEQAGRGTWYLNRRYSAQVEWLDGLLEPGNKGIAHGIAQDGRVALLTVRQY</sequence>
<name>A0A061B5A2_RHOTO</name>
<gene>
    <name evidence="2" type="ORF">RHTO0S_10e05160g</name>
</gene>
<dbReference type="AlphaFoldDB" id="A0A061B5A2"/>
<feature type="signal peptide" evidence="1">
    <location>
        <begin position="1"/>
        <end position="17"/>
    </location>
</feature>
<reference evidence="2" key="1">
    <citation type="journal article" date="2014" name="Genome Announc.">
        <title>Draft genome sequence of Rhodosporidium toruloides CECT1137, an oleaginous yeast of biotechnological interest.</title>
        <authorList>
            <person name="Morin N."/>
            <person name="Calcas X."/>
            <person name="Devillers H."/>
            <person name="Durrens P."/>
            <person name="Sherman D.J."/>
            <person name="Nicaud J.-M."/>
            <person name="Neuveglise C."/>
        </authorList>
    </citation>
    <scope>NUCLEOTIDE SEQUENCE</scope>
    <source>
        <strain evidence="2">CECT1137</strain>
    </source>
</reference>
<proteinExistence type="predicted"/>
<organism evidence="2">
    <name type="scientific">Rhodotorula toruloides</name>
    <name type="common">Yeast</name>
    <name type="synonym">Rhodosporidium toruloides</name>
    <dbReference type="NCBI Taxonomy" id="5286"/>
    <lineage>
        <taxon>Eukaryota</taxon>
        <taxon>Fungi</taxon>
        <taxon>Dikarya</taxon>
        <taxon>Basidiomycota</taxon>
        <taxon>Pucciniomycotina</taxon>
        <taxon>Microbotryomycetes</taxon>
        <taxon>Sporidiobolales</taxon>
        <taxon>Sporidiobolaceae</taxon>
        <taxon>Rhodotorula</taxon>
    </lineage>
</organism>